<evidence type="ECO:0000313" key="2">
    <source>
        <dbReference type="EMBL" id="MBC6492941.1"/>
    </source>
</evidence>
<protein>
    <recommendedName>
        <fullName evidence="1">DUF403 domain-containing protein</fullName>
    </recommendedName>
</protein>
<keyword evidence="3" id="KW-1185">Reference proteome</keyword>
<feature type="domain" description="DUF403" evidence="1">
    <location>
        <begin position="1"/>
        <end position="310"/>
    </location>
</feature>
<proteinExistence type="predicted"/>
<dbReference type="EMBL" id="MBUA01000030">
    <property type="protein sequence ID" value="MBC6492941.1"/>
    <property type="molecule type" value="Genomic_DNA"/>
</dbReference>
<evidence type="ECO:0000259" key="1">
    <source>
        <dbReference type="Pfam" id="PF04168"/>
    </source>
</evidence>
<organism evidence="2 3">
    <name type="scientific">Flavihumibacter stibioxidans</name>
    <dbReference type="NCBI Taxonomy" id="1834163"/>
    <lineage>
        <taxon>Bacteria</taxon>
        <taxon>Pseudomonadati</taxon>
        <taxon>Bacteroidota</taxon>
        <taxon>Chitinophagia</taxon>
        <taxon>Chitinophagales</taxon>
        <taxon>Chitinophagaceae</taxon>
        <taxon>Flavihumibacter</taxon>
    </lineage>
</organism>
<accession>A0ABR7MDA4</accession>
<dbReference type="PANTHER" id="PTHR34595:SF7">
    <property type="entry name" value="SLL1039 PROTEIN"/>
    <property type="match status" value="1"/>
</dbReference>
<dbReference type="PANTHER" id="PTHR34595">
    <property type="entry name" value="BLR5612 PROTEIN"/>
    <property type="match status" value="1"/>
</dbReference>
<evidence type="ECO:0000313" key="3">
    <source>
        <dbReference type="Proteomes" id="UP000765802"/>
    </source>
</evidence>
<gene>
    <name evidence="2" type="ORF">BC349_17935</name>
</gene>
<comment type="caution">
    <text evidence="2">The sequence shown here is derived from an EMBL/GenBank/DDBJ whole genome shotgun (WGS) entry which is preliminary data.</text>
</comment>
<dbReference type="Pfam" id="PF04168">
    <property type="entry name" value="Alpha-E"/>
    <property type="match status" value="1"/>
</dbReference>
<reference evidence="2 3" key="1">
    <citation type="submission" date="2016-07" db="EMBL/GenBank/DDBJ databases">
        <title>Genome analysis of Flavihumibacter stibioxidans YS-17.</title>
        <authorList>
            <person name="Shi K."/>
            <person name="Han Y."/>
            <person name="Wang G."/>
        </authorList>
    </citation>
    <scope>NUCLEOTIDE SEQUENCE [LARGE SCALE GENOMIC DNA]</scope>
    <source>
        <strain evidence="2 3">YS-17</strain>
    </source>
</reference>
<dbReference type="InterPro" id="IPR007296">
    <property type="entry name" value="DUF403"/>
</dbReference>
<dbReference type="Proteomes" id="UP000765802">
    <property type="component" value="Unassembled WGS sequence"/>
</dbReference>
<dbReference type="InterPro" id="IPR051680">
    <property type="entry name" value="ATP-dep_Glu-Cys_Ligase-2"/>
</dbReference>
<name>A0ABR7MDA4_9BACT</name>
<sequence length="313" mass="36827">MLSRIADSLFWLNRYLERGDAMLRAMHINYTLWLDKGEYSNQNWKMLSNMFSSAEEQKRVSLEQEPLRLVQHLIYDTSNGNAIRAMIIKARENARGAQDHITKEVWEQVNQIYHLINNPMLEQKLMRNDALAVLQEVATQLLLYHGVSDSTMPRNMGWNFMTIGKFTERCIISLELADRFFAETAYDLDQTRDVLYWRNLLLSLSGYELYLKTYRSPQHNLNVIDQVLFNKAFNRSAAYCLDRIGFYLQKVSVHNTSEDSRGLLKNFGRLHSSIEFSDMNTIREKGLQPYLQEIKTDLLQFNQKFNQLFFSYA</sequence>
<dbReference type="RefSeq" id="WP_187258262.1">
    <property type="nucleotide sequence ID" value="NZ_JBHULF010000005.1"/>
</dbReference>